<proteinExistence type="inferred from homology"/>
<dbReference type="Proteomes" id="UP001549321">
    <property type="component" value="Unassembled WGS sequence"/>
</dbReference>
<dbReference type="Pfam" id="PF00871">
    <property type="entry name" value="Acetate_kinase"/>
    <property type="match status" value="1"/>
</dbReference>
<dbReference type="PANTHER" id="PTHR21060:SF21">
    <property type="entry name" value="ACETATE KINASE"/>
    <property type="match status" value="1"/>
</dbReference>
<evidence type="ECO:0000256" key="4">
    <source>
        <dbReference type="ARBA" id="ARBA00022723"/>
    </source>
</evidence>
<evidence type="ECO:0000256" key="10">
    <source>
        <dbReference type="RuleBase" id="RU003835"/>
    </source>
</evidence>
<feature type="binding site" evidence="9">
    <location>
        <begin position="285"/>
        <end position="287"/>
    </location>
    <ligand>
        <name>ATP</name>
        <dbReference type="ChEBI" id="CHEBI:30616"/>
    </ligand>
</feature>
<evidence type="ECO:0000256" key="5">
    <source>
        <dbReference type="ARBA" id="ARBA00022741"/>
    </source>
</evidence>
<dbReference type="PROSITE" id="PS01076">
    <property type="entry name" value="ACETATE_KINASE_2"/>
    <property type="match status" value="1"/>
</dbReference>
<keyword evidence="4 9" id="KW-0479">Metal-binding</keyword>
<keyword evidence="8 9" id="KW-0460">Magnesium</keyword>
<dbReference type="HAMAP" id="MF_00020">
    <property type="entry name" value="Acetate_kinase"/>
    <property type="match status" value="1"/>
</dbReference>
<evidence type="ECO:0000313" key="11">
    <source>
        <dbReference type="EMBL" id="MET4634388.1"/>
    </source>
</evidence>
<comment type="function">
    <text evidence="9">Catalyzes the formation of acetyl phosphate from acetate and ATP. Can also catalyze the reverse reaction.</text>
</comment>
<feature type="binding site" evidence="9">
    <location>
        <begin position="330"/>
        <end position="334"/>
    </location>
    <ligand>
        <name>ATP</name>
        <dbReference type="ChEBI" id="CHEBI:30616"/>
    </ligand>
</feature>
<accession>A0ABV2QZT2</accession>
<evidence type="ECO:0000256" key="9">
    <source>
        <dbReference type="HAMAP-Rule" id="MF_00020"/>
    </source>
</evidence>
<evidence type="ECO:0000256" key="3">
    <source>
        <dbReference type="ARBA" id="ARBA00022679"/>
    </source>
</evidence>
<dbReference type="InterPro" id="IPR004372">
    <property type="entry name" value="Ac/propionate_kinase"/>
</dbReference>
<comment type="catalytic activity">
    <reaction evidence="9">
        <text>acetate + ATP = acetyl phosphate + ADP</text>
        <dbReference type="Rhea" id="RHEA:11352"/>
        <dbReference type="ChEBI" id="CHEBI:22191"/>
        <dbReference type="ChEBI" id="CHEBI:30089"/>
        <dbReference type="ChEBI" id="CHEBI:30616"/>
        <dbReference type="ChEBI" id="CHEBI:456216"/>
        <dbReference type="EC" id="2.7.2.1"/>
    </reaction>
</comment>
<name>A0ABV2QZT2_9HYPH</name>
<comment type="pathway">
    <text evidence="9">Metabolic intermediate biosynthesis; acetyl-CoA biosynthesis; acetyl-CoA from acetate: step 1/2.</text>
</comment>
<dbReference type="PIRSF" id="PIRSF000722">
    <property type="entry name" value="Acetate_prop_kin"/>
    <property type="match status" value="1"/>
</dbReference>
<evidence type="ECO:0000256" key="6">
    <source>
        <dbReference type="ARBA" id="ARBA00022777"/>
    </source>
</evidence>
<dbReference type="PANTHER" id="PTHR21060">
    <property type="entry name" value="ACETATE KINASE"/>
    <property type="match status" value="1"/>
</dbReference>
<feature type="active site" description="Proton donor/acceptor" evidence="9">
    <location>
        <position position="151"/>
    </location>
</feature>
<feature type="binding site" evidence="9">
    <location>
        <position position="16"/>
    </location>
    <ligand>
        <name>ATP</name>
        <dbReference type="ChEBI" id="CHEBI:30616"/>
    </ligand>
</feature>
<dbReference type="InterPro" id="IPR043129">
    <property type="entry name" value="ATPase_NBD"/>
</dbReference>
<evidence type="ECO:0000256" key="1">
    <source>
        <dbReference type="ARBA" id="ARBA00008748"/>
    </source>
</evidence>
<comment type="subunit">
    <text evidence="9">Homodimer.</text>
</comment>
<feature type="binding site" evidence="9">
    <location>
        <begin position="209"/>
        <end position="213"/>
    </location>
    <ligand>
        <name>ATP</name>
        <dbReference type="ChEBI" id="CHEBI:30616"/>
    </ligand>
</feature>
<keyword evidence="7 9" id="KW-0067">ATP-binding</keyword>
<dbReference type="GO" id="GO:0008776">
    <property type="term" value="F:acetate kinase activity"/>
    <property type="evidence" value="ECO:0007669"/>
    <property type="project" value="UniProtKB-EC"/>
</dbReference>
<feature type="binding site" evidence="9">
    <location>
        <position position="9"/>
    </location>
    <ligand>
        <name>Mg(2+)</name>
        <dbReference type="ChEBI" id="CHEBI:18420"/>
    </ligand>
</feature>
<dbReference type="NCBIfam" id="TIGR00016">
    <property type="entry name" value="ackA"/>
    <property type="match status" value="1"/>
</dbReference>
<feature type="binding site" evidence="9">
    <location>
        <position position="381"/>
    </location>
    <ligand>
        <name>Mg(2+)</name>
        <dbReference type="ChEBI" id="CHEBI:18420"/>
    </ligand>
</feature>
<dbReference type="PRINTS" id="PR00471">
    <property type="entry name" value="ACETATEKNASE"/>
</dbReference>
<dbReference type="EMBL" id="JBEPSM010000001">
    <property type="protein sequence ID" value="MET4634388.1"/>
    <property type="molecule type" value="Genomic_DNA"/>
</dbReference>
<dbReference type="PROSITE" id="PS01075">
    <property type="entry name" value="ACETATE_KINASE_1"/>
    <property type="match status" value="1"/>
</dbReference>
<dbReference type="SUPFAM" id="SSF53067">
    <property type="entry name" value="Actin-like ATPase domain"/>
    <property type="match status" value="2"/>
</dbReference>
<comment type="cofactor">
    <cofactor evidence="9">
        <name>Mg(2+)</name>
        <dbReference type="ChEBI" id="CHEBI:18420"/>
    </cofactor>
    <cofactor evidence="9">
        <name>Mn(2+)</name>
        <dbReference type="ChEBI" id="CHEBI:29035"/>
    </cofactor>
    <text evidence="9">Mg(2+). Can also accept Mn(2+).</text>
</comment>
<evidence type="ECO:0000256" key="7">
    <source>
        <dbReference type="ARBA" id="ARBA00022840"/>
    </source>
</evidence>
<feature type="site" description="Transition state stabilizer" evidence="9">
    <location>
        <position position="242"/>
    </location>
</feature>
<gene>
    <name evidence="9" type="primary">ackA</name>
    <name evidence="11" type="ORF">ABIE08_002301</name>
</gene>
<dbReference type="InterPro" id="IPR000890">
    <property type="entry name" value="Aliphatic_acid_kin_short-chain"/>
</dbReference>
<organism evidence="11 12">
    <name type="scientific">Kaistia defluvii</name>
    <dbReference type="NCBI Taxonomy" id="410841"/>
    <lineage>
        <taxon>Bacteria</taxon>
        <taxon>Pseudomonadati</taxon>
        <taxon>Pseudomonadota</taxon>
        <taxon>Alphaproteobacteria</taxon>
        <taxon>Hyphomicrobiales</taxon>
        <taxon>Kaistiaceae</taxon>
        <taxon>Kaistia</taxon>
    </lineage>
</organism>
<dbReference type="Gene3D" id="3.30.420.40">
    <property type="match status" value="2"/>
</dbReference>
<dbReference type="EC" id="2.7.2.1" evidence="9"/>
<feature type="site" description="Transition state stabilizer" evidence="9">
    <location>
        <position position="182"/>
    </location>
</feature>
<keyword evidence="2 9" id="KW-0963">Cytoplasm</keyword>
<comment type="subcellular location">
    <subcellularLocation>
        <location evidence="9">Cytoplasm</location>
    </subcellularLocation>
</comment>
<evidence type="ECO:0000313" key="12">
    <source>
        <dbReference type="Proteomes" id="UP001549321"/>
    </source>
</evidence>
<sequence length="396" mass="42332">MTEAILTLNAGSSSLKFALFRVGRPDTLALALRGEIEAIAAHPHFQAWDADGKALVDERWPDAAAGGSQPLFEKVIDWTEAHLGPDRLIAVGHRVVHGGPDHAEPERVTPELLAALDRITPLAPLHQPQNLAPIRAIAAARPDLPQVACFDTAFHHTMPAVASRFALPREYEAMAIRRYGFHGLSYESIASRLPDLAPALARGRVIVAHLGNGASLCALNHGRSIDTTMGFSALDGLVMGTRPGTLDPGVILYLLQERGMTASEVEDLLYRRSGLLGVSGGISSDMRTLLESPDPRAAEAVDLFAYRIAREAGGLTSSLGGLDGLVFTAGIGEHAPPIRAAVCQRLEWLGVVLDPAANERGDALISAPQSRVEVRVIATDEERMIARHTLASVEQT</sequence>
<reference evidence="11 12" key="1">
    <citation type="submission" date="2024-06" db="EMBL/GenBank/DDBJ databases">
        <title>Sorghum-associated microbial communities from plants grown in Nebraska, USA.</title>
        <authorList>
            <person name="Schachtman D."/>
        </authorList>
    </citation>
    <scope>NUCLEOTIDE SEQUENCE [LARGE SCALE GENOMIC DNA]</scope>
    <source>
        <strain evidence="11 12">3207</strain>
    </source>
</reference>
<dbReference type="InterPro" id="IPR023865">
    <property type="entry name" value="Aliphatic_acid_kinase_CS"/>
</dbReference>
<keyword evidence="12" id="KW-1185">Reference proteome</keyword>
<keyword evidence="3 9" id="KW-0808">Transferase</keyword>
<keyword evidence="6 9" id="KW-0418">Kinase</keyword>
<comment type="similarity">
    <text evidence="1 9 10">Belongs to the acetokinase family.</text>
</comment>
<dbReference type="RefSeq" id="WP_354551079.1">
    <property type="nucleotide sequence ID" value="NZ_JBEPSM010000001.1"/>
</dbReference>
<feature type="binding site" evidence="9">
    <location>
        <position position="94"/>
    </location>
    <ligand>
        <name>substrate</name>
    </ligand>
</feature>
<evidence type="ECO:0000256" key="8">
    <source>
        <dbReference type="ARBA" id="ARBA00022842"/>
    </source>
</evidence>
<keyword evidence="5 9" id="KW-0547">Nucleotide-binding</keyword>
<protein>
    <recommendedName>
        <fullName evidence="9">Acetate kinase</fullName>
        <ecNumber evidence="9">2.7.2.1</ecNumber>
    </recommendedName>
    <alternativeName>
        <fullName evidence="9">Acetokinase</fullName>
    </alternativeName>
</protein>
<evidence type="ECO:0000256" key="2">
    <source>
        <dbReference type="ARBA" id="ARBA00022490"/>
    </source>
</evidence>
<comment type="caution">
    <text evidence="11">The sequence shown here is derived from an EMBL/GenBank/DDBJ whole genome shotgun (WGS) entry which is preliminary data.</text>
</comment>